<accession>A0A9I9EMD9</accession>
<dbReference type="AlphaFoldDB" id="A0A9I9EMD9"/>
<evidence type="ECO:0000313" key="1">
    <source>
        <dbReference type="EnsemblPlants" id="MELO3C035759.2.1"/>
    </source>
</evidence>
<dbReference type="EnsemblPlants" id="MELO3C035759.2.1">
    <property type="protein sequence ID" value="MELO3C035759.2.1"/>
    <property type="gene ID" value="MELO3C035759.2"/>
</dbReference>
<reference evidence="1" key="1">
    <citation type="submission" date="2023-03" db="UniProtKB">
        <authorList>
            <consortium name="EnsemblPlants"/>
        </authorList>
    </citation>
    <scope>IDENTIFICATION</scope>
</reference>
<dbReference type="Gramene" id="MELO3C035759.2.1">
    <property type="protein sequence ID" value="MELO3C035759.2.1"/>
    <property type="gene ID" value="MELO3C035759.2"/>
</dbReference>
<protein>
    <submittedName>
        <fullName evidence="1">Uncharacterized protein</fullName>
    </submittedName>
</protein>
<proteinExistence type="predicted"/>
<name>A0A9I9EMD9_CUCME</name>
<sequence length="74" mass="8405">MKIEATAMTNGSEGEIKKAGPLLAAEEFKRGWFSFRDMNQNRLQNSLPMLEIANKYISVGQVLKKKEESLRTDD</sequence>
<organism evidence="1">
    <name type="scientific">Cucumis melo</name>
    <name type="common">Muskmelon</name>
    <dbReference type="NCBI Taxonomy" id="3656"/>
    <lineage>
        <taxon>Eukaryota</taxon>
        <taxon>Viridiplantae</taxon>
        <taxon>Streptophyta</taxon>
        <taxon>Embryophyta</taxon>
        <taxon>Tracheophyta</taxon>
        <taxon>Spermatophyta</taxon>
        <taxon>Magnoliopsida</taxon>
        <taxon>eudicotyledons</taxon>
        <taxon>Gunneridae</taxon>
        <taxon>Pentapetalae</taxon>
        <taxon>rosids</taxon>
        <taxon>fabids</taxon>
        <taxon>Cucurbitales</taxon>
        <taxon>Cucurbitaceae</taxon>
        <taxon>Benincaseae</taxon>
        <taxon>Cucumis</taxon>
    </lineage>
</organism>